<feature type="disulfide bond" evidence="1">
    <location>
        <begin position="149"/>
        <end position="167"/>
    </location>
</feature>
<dbReference type="PANTHER" id="PTHR46875:SF3">
    <property type="entry name" value="CD40 MOLECULE, TNF RECEPTOR SUPERFAMILY MEMBER 5"/>
    <property type="match status" value="1"/>
</dbReference>
<dbReference type="FunFam" id="2.10.50.10:FF:000065">
    <property type="entry name" value="TNF receptor superfamily member 14"/>
    <property type="match status" value="1"/>
</dbReference>
<feature type="repeat" description="TNFR-Cys" evidence="1">
    <location>
        <begin position="87"/>
        <end position="126"/>
    </location>
</feature>
<sequence length="169" mass="18491">DPLTQYQAESGQCCMKCEPGTSMSEDSLSLTVNPTHCQTPQCNQCGENEYQDTYTAETMCKAQPYCDPNRNFVFVSDKSKTSRSPCFCKPGYHCTTEACIKCLPHTECKPGQRVKSIGNHSQDTVCEKCPSGTFSIGTSEPDCKKWTVCEPGHQVKTNGTATSDTVCGK</sequence>
<dbReference type="GO" id="GO:0035666">
    <property type="term" value="P:TRIF-dependent toll-like receptor signaling pathway"/>
    <property type="evidence" value="ECO:0007669"/>
    <property type="project" value="Ensembl"/>
</dbReference>
<dbReference type="SUPFAM" id="SSF57586">
    <property type="entry name" value="TNF receptor-like"/>
    <property type="match status" value="2"/>
</dbReference>
<evidence type="ECO:0000313" key="4">
    <source>
        <dbReference type="Proteomes" id="UP000472263"/>
    </source>
</evidence>
<dbReference type="Proteomes" id="UP000472263">
    <property type="component" value="Chromosome 7"/>
</dbReference>
<feature type="domain" description="TNFR-Cys" evidence="2">
    <location>
        <begin position="128"/>
        <end position="167"/>
    </location>
</feature>
<dbReference type="GO" id="GO:0042615">
    <property type="term" value="F:CD154 receptor binding"/>
    <property type="evidence" value="ECO:0007669"/>
    <property type="project" value="Ensembl"/>
</dbReference>
<dbReference type="GO" id="GO:0035631">
    <property type="term" value="C:CD40 receptor complex"/>
    <property type="evidence" value="ECO:0007669"/>
    <property type="project" value="TreeGrafter"/>
</dbReference>
<comment type="caution">
    <text evidence="1">Lacks conserved residue(s) required for the propagation of feature annotation.</text>
</comment>
<organism evidence="3 4">
    <name type="scientific">Myripristis murdjan</name>
    <name type="common">pinecone soldierfish</name>
    <dbReference type="NCBI Taxonomy" id="586833"/>
    <lineage>
        <taxon>Eukaryota</taxon>
        <taxon>Metazoa</taxon>
        <taxon>Chordata</taxon>
        <taxon>Craniata</taxon>
        <taxon>Vertebrata</taxon>
        <taxon>Euteleostomi</taxon>
        <taxon>Actinopterygii</taxon>
        <taxon>Neopterygii</taxon>
        <taxon>Teleostei</taxon>
        <taxon>Neoteleostei</taxon>
        <taxon>Acanthomorphata</taxon>
        <taxon>Holocentriformes</taxon>
        <taxon>Holocentridae</taxon>
        <taxon>Myripristis</taxon>
    </lineage>
</organism>
<dbReference type="AlphaFoldDB" id="A0A667X7W6"/>
<proteinExistence type="predicted"/>
<feature type="disulfide bond" evidence="1">
    <location>
        <begin position="108"/>
        <end position="126"/>
    </location>
</feature>
<keyword evidence="1" id="KW-1015">Disulfide bond</keyword>
<dbReference type="Ensembl" id="ENSMMDT00005010376.1">
    <property type="protein sequence ID" value="ENSMMDP00005010068.1"/>
    <property type="gene ID" value="ENSMMDG00005005483.1"/>
</dbReference>
<dbReference type="GO" id="GO:0002768">
    <property type="term" value="P:immune response-regulating cell surface receptor signaling pathway"/>
    <property type="evidence" value="ECO:0007669"/>
    <property type="project" value="TreeGrafter"/>
</dbReference>
<evidence type="ECO:0000313" key="3">
    <source>
        <dbReference type="Ensembl" id="ENSMMDP00005010068.1"/>
    </source>
</evidence>
<dbReference type="PROSITE" id="PS50050">
    <property type="entry name" value="TNFR_NGFR_2"/>
    <property type="match status" value="2"/>
</dbReference>
<accession>A0A667X7W6</accession>
<dbReference type="GeneTree" id="ENSGT00940000166581"/>
<dbReference type="PANTHER" id="PTHR46875">
    <property type="entry name" value="TUMOR NECROSIS FACTOR RECEPTOR SUPERFAMILY MEMBER 5"/>
    <property type="match status" value="1"/>
</dbReference>
<evidence type="ECO:0000259" key="2">
    <source>
        <dbReference type="PROSITE" id="PS50050"/>
    </source>
</evidence>
<dbReference type="InParanoid" id="A0A667X7W6"/>
<dbReference type="SMART" id="SM00208">
    <property type="entry name" value="TNFR"/>
    <property type="match status" value="2"/>
</dbReference>
<name>A0A667X7W6_9TELE</name>
<feature type="repeat" description="TNFR-Cys" evidence="1">
    <location>
        <begin position="128"/>
        <end position="167"/>
    </location>
</feature>
<reference evidence="3" key="1">
    <citation type="submission" date="2019-06" db="EMBL/GenBank/DDBJ databases">
        <authorList>
            <consortium name="Wellcome Sanger Institute Data Sharing"/>
        </authorList>
    </citation>
    <scope>NUCLEOTIDE SEQUENCE [LARGE SCALE GENOMIC DNA]</scope>
</reference>
<keyword evidence="4" id="KW-1185">Reference proteome</keyword>
<dbReference type="Pfam" id="PF00020">
    <property type="entry name" value="TNFR_c6"/>
    <property type="match status" value="2"/>
</dbReference>
<protein>
    <submittedName>
        <fullName evidence="3">CD40 molecule, TNF receptor superfamily member 5</fullName>
    </submittedName>
</protein>
<feature type="domain" description="TNFR-Cys" evidence="2">
    <location>
        <begin position="87"/>
        <end position="126"/>
    </location>
</feature>
<evidence type="ECO:0000256" key="1">
    <source>
        <dbReference type="PROSITE-ProRule" id="PRU00206"/>
    </source>
</evidence>
<dbReference type="Gene3D" id="2.10.50.10">
    <property type="entry name" value="Tumor Necrosis Factor Receptor, subunit A, domain 2"/>
    <property type="match status" value="3"/>
</dbReference>
<dbReference type="GO" id="GO:0009897">
    <property type="term" value="C:external side of plasma membrane"/>
    <property type="evidence" value="ECO:0007669"/>
    <property type="project" value="Ensembl"/>
</dbReference>
<reference evidence="3" key="2">
    <citation type="submission" date="2025-08" db="UniProtKB">
        <authorList>
            <consortium name="Ensembl"/>
        </authorList>
    </citation>
    <scope>IDENTIFICATION</scope>
</reference>
<dbReference type="InterPro" id="IPR052135">
    <property type="entry name" value="TNFRSF5"/>
</dbReference>
<reference evidence="3" key="3">
    <citation type="submission" date="2025-09" db="UniProtKB">
        <authorList>
            <consortium name="Ensembl"/>
        </authorList>
    </citation>
    <scope>IDENTIFICATION</scope>
</reference>
<dbReference type="InterPro" id="IPR001368">
    <property type="entry name" value="TNFR/NGFR_Cys_rich_reg"/>
</dbReference>